<evidence type="ECO:0000256" key="3">
    <source>
        <dbReference type="ARBA" id="ARBA00022475"/>
    </source>
</evidence>
<keyword evidence="14" id="KW-1185">Reference proteome</keyword>
<feature type="transmembrane region" description="Helical" evidence="10">
    <location>
        <begin position="313"/>
        <end position="332"/>
    </location>
</feature>
<accession>A0A1H2LM88</accession>
<dbReference type="GO" id="GO:0020037">
    <property type="term" value="F:heme binding"/>
    <property type="evidence" value="ECO:0007669"/>
    <property type="project" value="InterPro"/>
</dbReference>
<dbReference type="Pfam" id="PF16327">
    <property type="entry name" value="CcmF_C"/>
    <property type="match status" value="1"/>
</dbReference>
<feature type="transmembrane region" description="Helical" evidence="10">
    <location>
        <begin position="614"/>
        <end position="634"/>
    </location>
</feature>
<comment type="subcellular location">
    <subcellularLocation>
        <location evidence="1">Cell inner membrane</location>
        <topology evidence="1">Multi-pass membrane protein</topology>
    </subcellularLocation>
</comment>
<dbReference type="InterPro" id="IPR003567">
    <property type="entry name" value="Cyt_c_biogenesis"/>
</dbReference>
<keyword evidence="8 10" id="KW-0472">Membrane</keyword>
<feature type="transmembrane region" description="Helical" evidence="10">
    <location>
        <begin position="394"/>
        <end position="414"/>
    </location>
</feature>
<keyword evidence="4" id="KW-0997">Cell inner membrane</keyword>
<dbReference type="InterPro" id="IPR032523">
    <property type="entry name" value="CcmF_C"/>
</dbReference>
<evidence type="ECO:0000256" key="5">
    <source>
        <dbReference type="ARBA" id="ARBA00022692"/>
    </source>
</evidence>
<dbReference type="Proteomes" id="UP000198675">
    <property type="component" value="Chromosome I"/>
</dbReference>
<feature type="domain" description="Cytochrome c assembly protein" evidence="11">
    <location>
        <begin position="89"/>
        <end position="296"/>
    </location>
</feature>
<feature type="transmembrane region" description="Helical" evidence="10">
    <location>
        <begin position="6"/>
        <end position="29"/>
    </location>
</feature>
<dbReference type="AlphaFoldDB" id="A0A1H2LM88"/>
<keyword evidence="5 10" id="KW-0812">Transmembrane</keyword>
<sequence length="657" mass="72118">MIPELGHLAMILALCLCLVQATLPLIGAWRGDHQWMSLAQPAAWGQFAFLLFSFICLTYAFMVDDFSVAYVANNSNTALPWYYKFSAVWGAHEGSLLLWALILAGWTFAVAIFSRHLPEEMLARVLAVMGMISIGFLLFLIVTSNPFERLLPNSPADGRDLNPLLQDFGLIVHPPMLYMGYVGFSVAFAFAIAALLGGKLDAAWARWSRPWTIVAWAFLGIGIALGSWWAYYELGWGGWWFWDPVENASFMPWLVGTALIHSLAVTEKRGVFKSWTVLLAIAAFSLSLLGTFLVRSGVLTSVHAFATDPERGVFILAFLLVVVGGSLALFAVRAPVVKSQVGFGLWSREALLLVNNIVLVVSAAMILLGTLYPLVLDALTGAKLSVGPPYFNALFLPLMALLMAVISVGVLVRWKDTPLKWLGSMLAPVLVASVVLAVVATFLHGDFHWAVLAVCLLAFWVILAGVRDILDKTRHKGLLKGLPSLGRSYWGMQMAHFGFAVCALGVVLTSLGSYERDLRMAPGDSVELGGYRFQFEGAVHHEGPNFISDKGTVRVFDGERQISVLHPEKRLYTVQQATMTEAGIDAGFTRDLFVALGEPLEQGAWAVRIHIKPFVRWIWLGALLMGLGGFLAAADKRYRIKVRTRVREALGMQEASA</sequence>
<reference evidence="14" key="1">
    <citation type="submission" date="2016-10" db="EMBL/GenBank/DDBJ databases">
        <authorList>
            <person name="Varghese N."/>
            <person name="Submissions S."/>
        </authorList>
    </citation>
    <scope>NUCLEOTIDE SEQUENCE [LARGE SCALE GENOMIC DNA]</scope>
    <source>
        <strain evidence="14">KCTC 32246</strain>
    </source>
</reference>
<dbReference type="PRINTS" id="PR01410">
    <property type="entry name" value="CCBIOGENESIS"/>
</dbReference>
<evidence type="ECO:0000256" key="2">
    <source>
        <dbReference type="ARBA" id="ARBA00009186"/>
    </source>
</evidence>
<feature type="transmembrane region" description="Helical" evidence="10">
    <location>
        <begin position="41"/>
        <end position="62"/>
    </location>
</feature>
<evidence type="ECO:0000256" key="1">
    <source>
        <dbReference type="ARBA" id="ARBA00004429"/>
    </source>
</evidence>
<feature type="transmembrane region" description="Helical" evidence="10">
    <location>
        <begin position="210"/>
        <end position="230"/>
    </location>
</feature>
<dbReference type="PANTHER" id="PTHR43653">
    <property type="entry name" value="CYTOCHROME C ASSEMBLY PROTEIN-RELATED"/>
    <property type="match status" value="1"/>
</dbReference>
<evidence type="ECO:0000256" key="10">
    <source>
        <dbReference type="SAM" id="Phobius"/>
    </source>
</evidence>
<evidence type="ECO:0000256" key="7">
    <source>
        <dbReference type="ARBA" id="ARBA00022989"/>
    </source>
</evidence>
<gene>
    <name evidence="13" type="ORF">SAMN05216363_1819</name>
</gene>
<dbReference type="GO" id="GO:0005886">
    <property type="term" value="C:plasma membrane"/>
    <property type="evidence" value="ECO:0007669"/>
    <property type="project" value="UniProtKB-SubCell"/>
</dbReference>
<evidence type="ECO:0000259" key="11">
    <source>
        <dbReference type="Pfam" id="PF01578"/>
    </source>
</evidence>
<evidence type="ECO:0000313" key="13">
    <source>
        <dbReference type="EMBL" id="SDU81721.1"/>
    </source>
</evidence>
<dbReference type="RefSeq" id="WP_092376171.1">
    <property type="nucleotide sequence ID" value="NZ_LT629797.1"/>
</dbReference>
<dbReference type="InterPro" id="IPR003568">
    <property type="entry name" value="Cyt_c_biogenesis_CcmF"/>
</dbReference>
<feature type="transmembrane region" description="Helical" evidence="10">
    <location>
        <begin position="96"/>
        <end position="114"/>
    </location>
</feature>
<keyword evidence="6" id="KW-0201">Cytochrome c-type biogenesis</keyword>
<organism evidence="13 14">
    <name type="scientific">Pseudomonas sihuiensis</name>
    <dbReference type="NCBI Taxonomy" id="1274359"/>
    <lineage>
        <taxon>Bacteria</taxon>
        <taxon>Pseudomonadati</taxon>
        <taxon>Pseudomonadota</taxon>
        <taxon>Gammaproteobacteria</taxon>
        <taxon>Pseudomonadales</taxon>
        <taxon>Pseudomonadaceae</taxon>
        <taxon>Pseudomonas</taxon>
    </lineage>
</organism>
<feature type="transmembrane region" description="Helical" evidence="10">
    <location>
        <begin position="353"/>
        <end position="374"/>
    </location>
</feature>
<dbReference type="GO" id="GO:0017004">
    <property type="term" value="P:cytochrome complex assembly"/>
    <property type="evidence" value="ECO:0007669"/>
    <property type="project" value="UniProtKB-KW"/>
</dbReference>
<evidence type="ECO:0000256" key="4">
    <source>
        <dbReference type="ARBA" id="ARBA00022519"/>
    </source>
</evidence>
<protein>
    <submittedName>
        <fullName evidence="13">Cytochrome c-type biogenesis protein CcmF</fullName>
    </submittedName>
</protein>
<keyword evidence="3" id="KW-1003">Cell membrane</keyword>
<feature type="transmembrane region" description="Helical" evidence="10">
    <location>
        <begin position="250"/>
        <end position="266"/>
    </location>
</feature>
<evidence type="ECO:0000256" key="9">
    <source>
        <dbReference type="ARBA" id="ARBA00037230"/>
    </source>
</evidence>
<evidence type="ECO:0000256" key="8">
    <source>
        <dbReference type="ARBA" id="ARBA00023136"/>
    </source>
</evidence>
<feature type="transmembrane region" description="Helical" evidence="10">
    <location>
        <begin position="449"/>
        <end position="470"/>
    </location>
</feature>
<evidence type="ECO:0000259" key="12">
    <source>
        <dbReference type="Pfam" id="PF16327"/>
    </source>
</evidence>
<dbReference type="PRINTS" id="PR01411">
    <property type="entry name" value="CCMFBIOGNSIS"/>
</dbReference>
<dbReference type="NCBIfam" id="NF007691">
    <property type="entry name" value="PRK10369.1"/>
    <property type="match status" value="1"/>
</dbReference>
<dbReference type="EMBL" id="LT629797">
    <property type="protein sequence ID" value="SDU81721.1"/>
    <property type="molecule type" value="Genomic_DNA"/>
</dbReference>
<comment type="similarity">
    <text evidence="2">Belongs to the CcmF/CycK/Ccl1/NrfE/CcsA family.</text>
</comment>
<feature type="transmembrane region" description="Helical" evidence="10">
    <location>
        <begin position="275"/>
        <end position="293"/>
    </location>
</feature>
<feature type="domain" description="Cytochrome c-type biogenesis protein CcmF C-terminal" evidence="12">
    <location>
        <begin position="316"/>
        <end position="636"/>
    </location>
</feature>
<dbReference type="NCBIfam" id="TIGR00353">
    <property type="entry name" value="nrfE"/>
    <property type="match status" value="1"/>
</dbReference>
<feature type="transmembrane region" description="Helical" evidence="10">
    <location>
        <begin position="490"/>
        <end position="511"/>
    </location>
</feature>
<dbReference type="Pfam" id="PF01578">
    <property type="entry name" value="Cytochrom_C_asm"/>
    <property type="match status" value="1"/>
</dbReference>
<dbReference type="GO" id="GO:0015232">
    <property type="term" value="F:heme transmembrane transporter activity"/>
    <property type="evidence" value="ECO:0007669"/>
    <property type="project" value="InterPro"/>
</dbReference>
<evidence type="ECO:0000256" key="6">
    <source>
        <dbReference type="ARBA" id="ARBA00022748"/>
    </source>
</evidence>
<dbReference type="PANTHER" id="PTHR43653:SF1">
    <property type="entry name" value="CYTOCHROME C-TYPE BIOGENESIS PROTEIN CCMF"/>
    <property type="match status" value="1"/>
</dbReference>
<comment type="function">
    <text evidence="9">Required for the biogenesis of c-type cytochromes. Possible subunit of a heme lyase.</text>
</comment>
<evidence type="ECO:0000313" key="14">
    <source>
        <dbReference type="Proteomes" id="UP000198675"/>
    </source>
</evidence>
<name>A0A1H2LM88_9PSED</name>
<feature type="transmembrane region" description="Helical" evidence="10">
    <location>
        <begin position="121"/>
        <end position="142"/>
    </location>
</feature>
<feature type="transmembrane region" description="Helical" evidence="10">
    <location>
        <begin position="421"/>
        <end position="443"/>
    </location>
</feature>
<dbReference type="InterPro" id="IPR002541">
    <property type="entry name" value="Cyt_c_assembly"/>
</dbReference>
<proteinExistence type="inferred from homology"/>
<feature type="transmembrane region" description="Helical" evidence="10">
    <location>
        <begin position="178"/>
        <end position="198"/>
    </location>
</feature>
<keyword evidence="7 10" id="KW-1133">Transmembrane helix</keyword>